<sequence length="176" mass="19938">MPIGLLPAKSWGVHRLEHGDQKSVVFSELKPTQGLSNDPSSEDASSFTPFSAPKVVKIDEKMEVRVVFMGKCVTMEQLNYSSDLSTLEDVQSFLQHVDRIKICAGGPNALEHPHIERESAYVDMTRRWRHNSCSLIVHSEASSCIMCLGLSASSQIRRKRMPKRKQRSRTARSRRR</sequence>
<proteinExistence type="predicted"/>
<protein>
    <submittedName>
        <fullName evidence="2">Uncharacterized protein</fullName>
    </submittedName>
</protein>
<name>A0A224Z1X6_9ACAR</name>
<accession>A0A224Z1X6</accession>
<evidence type="ECO:0000313" key="2">
    <source>
        <dbReference type="EMBL" id="MAA20102.1"/>
    </source>
</evidence>
<organism evidence="2">
    <name type="scientific">Rhipicephalus zambeziensis</name>
    <dbReference type="NCBI Taxonomy" id="60191"/>
    <lineage>
        <taxon>Eukaryota</taxon>
        <taxon>Metazoa</taxon>
        <taxon>Ecdysozoa</taxon>
        <taxon>Arthropoda</taxon>
        <taxon>Chelicerata</taxon>
        <taxon>Arachnida</taxon>
        <taxon>Acari</taxon>
        <taxon>Parasitiformes</taxon>
        <taxon>Ixodida</taxon>
        <taxon>Ixodoidea</taxon>
        <taxon>Ixodidae</taxon>
        <taxon>Rhipicephalinae</taxon>
        <taxon>Rhipicephalus</taxon>
        <taxon>Rhipicephalus</taxon>
    </lineage>
</organism>
<reference evidence="2" key="1">
    <citation type="journal article" date="2017" name="Parasit. Vectors">
        <title>Sialotranscriptomics of Rhipicephalus zambeziensis reveals intricate expression profiles of secretory proteins and suggests tight temporal transcriptional regulation during blood-feeding.</title>
        <authorList>
            <person name="de Castro M.H."/>
            <person name="de Klerk D."/>
            <person name="Pienaar R."/>
            <person name="Rees D.J.G."/>
            <person name="Mans B.J."/>
        </authorList>
    </citation>
    <scope>NUCLEOTIDE SEQUENCE</scope>
    <source>
        <tissue evidence="2">Salivary glands</tissue>
    </source>
</reference>
<dbReference type="AlphaFoldDB" id="A0A224Z1X6"/>
<dbReference type="EMBL" id="GFPF01008956">
    <property type="protein sequence ID" value="MAA20102.1"/>
    <property type="molecule type" value="Transcribed_RNA"/>
</dbReference>
<evidence type="ECO:0000256" key="1">
    <source>
        <dbReference type="SAM" id="MobiDB-lite"/>
    </source>
</evidence>
<feature type="region of interest" description="Disordered" evidence="1">
    <location>
        <begin position="156"/>
        <end position="176"/>
    </location>
</feature>